<feature type="transmembrane region" description="Helical" evidence="7">
    <location>
        <begin position="21"/>
        <end position="42"/>
    </location>
</feature>
<dbReference type="AlphaFoldDB" id="A0A1X7ILN1"/>
<dbReference type="RefSeq" id="WP_085543760.1">
    <property type="nucleotide sequence ID" value="NZ_FXBB01000003.1"/>
</dbReference>
<organism evidence="10 11">
    <name type="scientific">Dethiosulfovibrio salsuginis</name>
    <dbReference type="NCBI Taxonomy" id="561720"/>
    <lineage>
        <taxon>Bacteria</taxon>
        <taxon>Thermotogati</taxon>
        <taxon>Synergistota</taxon>
        <taxon>Synergistia</taxon>
        <taxon>Synergistales</taxon>
        <taxon>Dethiosulfovibrionaceae</taxon>
        <taxon>Dethiosulfovibrio</taxon>
    </lineage>
</organism>
<dbReference type="InterPro" id="IPR025857">
    <property type="entry name" value="MacB_PCD"/>
</dbReference>
<keyword evidence="3 7" id="KW-0812">Transmembrane</keyword>
<dbReference type="Pfam" id="PF02687">
    <property type="entry name" value="FtsX"/>
    <property type="match status" value="1"/>
</dbReference>
<evidence type="ECO:0000313" key="10">
    <source>
        <dbReference type="EMBL" id="SMG15447.1"/>
    </source>
</evidence>
<dbReference type="STRING" id="561720.SAMN06275492_10340"/>
<dbReference type="OrthoDB" id="9770099at2"/>
<comment type="subcellular location">
    <subcellularLocation>
        <location evidence="1">Cell membrane</location>
        <topology evidence="1">Multi-pass membrane protein</topology>
    </subcellularLocation>
</comment>
<evidence type="ECO:0000256" key="7">
    <source>
        <dbReference type="SAM" id="Phobius"/>
    </source>
</evidence>
<dbReference type="PANTHER" id="PTHR30572">
    <property type="entry name" value="MEMBRANE COMPONENT OF TRANSPORTER-RELATED"/>
    <property type="match status" value="1"/>
</dbReference>
<evidence type="ECO:0000256" key="2">
    <source>
        <dbReference type="ARBA" id="ARBA00022475"/>
    </source>
</evidence>
<dbReference type="InterPro" id="IPR050250">
    <property type="entry name" value="Macrolide_Exporter_MacB"/>
</dbReference>
<dbReference type="Proteomes" id="UP000193355">
    <property type="component" value="Unassembled WGS sequence"/>
</dbReference>
<evidence type="ECO:0000259" key="9">
    <source>
        <dbReference type="Pfam" id="PF12704"/>
    </source>
</evidence>
<dbReference type="GO" id="GO:0005886">
    <property type="term" value="C:plasma membrane"/>
    <property type="evidence" value="ECO:0007669"/>
    <property type="project" value="UniProtKB-SubCell"/>
</dbReference>
<proteinExistence type="inferred from homology"/>
<evidence type="ECO:0000259" key="8">
    <source>
        <dbReference type="Pfam" id="PF02687"/>
    </source>
</evidence>
<feature type="transmembrane region" description="Helical" evidence="7">
    <location>
        <begin position="311"/>
        <end position="331"/>
    </location>
</feature>
<accession>A0A1X7ILN1</accession>
<feature type="transmembrane region" description="Helical" evidence="7">
    <location>
        <begin position="220"/>
        <end position="249"/>
    </location>
</feature>
<evidence type="ECO:0000313" key="11">
    <source>
        <dbReference type="Proteomes" id="UP000193355"/>
    </source>
</evidence>
<evidence type="ECO:0000256" key="6">
    <source>
        <dbReference type="ARBA" id="ARBA00038076"/>
    </source>
</evidence>
<dbReference type="EMBL" id="FXBB01000003">
    <property type="protein sequence ID" value="SMG15447.1"/>
    <property type="molecule type" value="Genomic_DNA"/>
</dbReference>
<feature type="transmembrane region" description="Helical" evidence="7">
    <location>
        <begin position="277"/>
        <end position="305"/>
    </location>
</feature>
<reference evidence="11" key="1">
    <citation type="submission" date="2017-04" db="EMBL/GenBank/DDBJ databases">
        <authorList>
            <person name="Varghese N."/>
            <person name="Submissions S."/>
        </authorList>
    </citation>
    <scope>NUCLEOTIDE SEQUENCE [LARGE SCALE GENOMIC DNA]</scope>
    <source>
        <strain evidence="11">USBA 82</strain>
    </source>
</reference>
<keyword evidence="5 7" id="KW-0472">Membrane</keyword>
<sequence>MISPIQTTKISLRALAANRMRSALTVLGIVIGVTAVIVMFAVGTGAREEIAGKMSALGSNMLFIRPNYMPSSGARTTTVATLTVKDGEAIKAECSAVMAVAPTVNMNAQIIRGNANWSTRITGTTVSFLTLKDWSITSGREFTGSEERNSAKVCLLGVTVAKELFQDQDPLGQSVRIGKIPFTVIGVLDEKGESMMGDEDDDFRIRNVTQMVEATKSATAVMTMLLTAVASVSLLVGGIGIMNIMLVSVTERTREIGIRMAVGATATDIRIQFMTEALILSLIGGFTGVALGLGGAAAITAFTGWNTSVPMVAVALAVGVSAATGVFFGYYPASKAAALSPIEALRHE</sequence>
<evidence type="ECO:0000256" key="5">
    <source>
        <dbReference type="ARBA" id="ARBA00023136"/>
    </source>
</evidence>
<keyword evidence="4 7" id="KW-1133">Transmembrane helix</keyword>
<gene>
    <name evidence="10" type="ORF">SAMN06275492_10340</name>
</gene>
<evidence type="ECO:0000256" key="1">
    <source>
        <dbReference type="ARBA" id="ARBA00004651"/>
    </source>
</evidence>
<evidence type="ECO:0000256" key="3">
    <source>
        <dbReference type="ARBA" id="ARBA00022692"/>
    </source>
</evidence>
<dbReference type="GO" id="GO:0022857">
    <property type="term" value="F:transmembrane transporter activity"/>
    <property type="evidence" value="ECO:0007669"/>
    <property type="project" value="TreeGrafter"/>
</dbReference>
<keyword evidence="2" id="KW-1003">Cell membrane</keyword>
<comment type="similarity">
    <text evidence="6">Belongs to the ABC-4 integral membrane protein family.</text>
</comment>
<dbReference type="PANTHER" id="PTHR30572:SF4">
    <property type="entry name" value="ABC TRANSPORTER PERMEASE YTRF"/>
    <property type="match status" value="1"/>
</dbReference>
<keyword evidence="11" id="KW-1185">Reference proteome</keyword>
<protein>
    <submittedName>
        <fullName evidence="10">Putative ABC transport system permease protein</fullName>
    </submittedName>
</protein>
<feature type="domain" description="MacB-like periplasmic core" evidence="9">
    <location>
        <begin position="22"/>
        <end position="211"/>
    </location>
</feature>
<evidence type="ECO:0000256" key="4">
    <source>
        <dbReference type="ARBA" id="ARBA00022989"/>
    </source>
</evidence>
<feature type="domain" description="ABC3 transporter permease C-terminal" evidence="8">
    <location>
        <begin position="229"/>
        <end position="341"/>
    </location>
</feature>
<dbReference type="InterPro" id="IPR003838">
    <property type="entry name" value="ABC3_permease_C"/>
</dbReference>
<name>A0A1X7ILN1_9BACT</name>
<dbReference type="Pfam" id="PF12704">
    <property type="entry name" value="MacB_PCD"/>
    <property type="match status" value="1"/>
</dbReference>